<dbReference type="Ensembl" id="ENSCMMT00000009975.1">
    <property type="protein sequence ID" value="ENSCMMP00000009052.1"/>
    <property type="gene ID" value="ENSCMMG00000005751.1"/>
</dbReference>
<organism evidence="2 3">
    <name type="scientific">Cairina moschata</name>
    <name type="common">Muscovy duck</name>
    <dbReference type="NCBI Taxonomy" id="8855"/>
    <lineage>
        <taxon>Eukaryota</taxon>
        <taxon>Metazoa</taxon>
        <taxon>Chordata</taxon>
        <taxon>Craniata</taxon>
        <taxon>Vertebrata</taxon>
        <taxon>Euteleostomi</taxon>
        <taxon>Archelosauria</taxon>
        <taxon>Archosauria</taxon>
        <taxon>Dinosauria</taxon>
        <taxon>Saurischia</taxon>
        <taxon>Theropoda</taxon>
        <taxon>Coelurosauria</taxon>
        <taxon>Aves</taxon>
        <taxon>Neognathae</taxon>
        <taxon>Galloanserae</taxon>
        <taxon>Anseriformes</taxon>
        <taxon>Anatidae</taxon>
        <taxon>Anatinae</taxon>
        <taxon>Cairina</taxon>
    </lineage>
</organism>
<dbReference type="InterPro" id="IPR000082">
    <property type="entry name" value="SEA_dom"/>
</dbReference>
<reference evidence="2" key="2">
    <citation type="submission" date="2025-09" db="UniProtKB">
        <authorList>
            <consortium name="Ensembl"/>
        </authorList>
    </citation>
    <scope>IDENTIFICATION</scope>
</reference>
<proteinExistence type="predicted"/>
<evidence type="ECO:0000259" key="1">
    <source>
        <dbReference type="PROSITE" id="PS50024"/>
    </source>
</evidence>
<accession>A0A8C3BT72</accession>
<protein>
    <recommendedName>
        <fullName evidence="1">SEA domain-containing protein</fullName>
    </recommendedName>
</protein>
<dbReference type="Gene3D" id="3.30.70.960">
    <property type="entry name" value="SEA domain"/>
    <property type="match status" value="1"/>
</dbReference>
<dbReference type="InterPro" id="IPR036364">
    <property type="entry name" value="SEA_dom_sf"/>
</dbReference>
<sequence>FLPNVQLPEELAILHNRLAEDTLFLFARIYPDFFHQFSGLELAIEAATYKTPLNSGKENFRLKFSISNLPYSPELQDSRSQMYQEVKKKIEKEKQFQSKTNKLIPSFSLFK</sequence>
<evidence type="ECO:0000313" key="3">
    <source>
        <dbReference type="Proteomes" id="UP000694556"/>
    </source>
</evidence>
<name>A0A8C3BT72_CAIMO</name>
<evidence type="ECO:0000313" key="2">
    <source>
        <dbReference type="Ensembl" id="ENSCMMP00000009052.1"/>
    </source>
</evidence>
<reference evidence="2" key="1">
    <citation type="submission" date="2025-08" db="UniProtKB">
        <authorList>
            <consortium name="Ensembl"/>
        </authorList>
    </citation>
    <scope>IDENTIFICATION</scope>
</reference>
<dbReference type="PROSITE" id="PS50024">
    <property type="entry name" value="SEA"/>
    <property type="match status" value="1"/>
</dbReference>
<dbReference type="Pfam" id="PF01390">
    <property type="entry name" value="SEA"/>
    <property type="match status" value="1"/>
</dbReference>
<feature type="domain" description="SEA" evidence="1">
    <location>
        <begin position="56"/>
        <end position="111"/>
    </location>
</feature>
<dbReference type="Proteomes" id="UP000694556">
    <property type="component" value="Unassembled WGS sequence"/>
</dbReference>
<dbReference type="SUPFAM" id="SSF82671">
    <property type="entry name" value="SEA domain"/>
    <property type="match status" value="1"/>
</dbReference>
<dbReference type="AlphaFoldDB" id="A0A8C3BT72"/>
<keyword evidence="3" id="KW-1185">Reference proteome</keyword>